<organism evidence="2 3">
    <name type="scientific">Panicum virgatum</name>
    <name type="common">Blackwell switchgrass</name>
    <dbReference type="NCBI Taxonomy" id="38727"/>
    <lineage>
        <taxon>Eukaryota</taxon>
        <taxon>Viridiplantae</taxon>
        <taxon>Streptophyta</taxon>
        <taxon>Embryophyta</taxon>
        <taxon>Tracheophyta</taxon>
        <taxon>Spermatophyta</taxon>
        <taxon>Magnoliopsida</taxon>
        <taxon>Liliopsida</taxon>
        <taxon>Poales</taxon>
        <taxon>Poaceae</taxon>
        <taxon>PACMAD clade</taxon>
        <taxon>Panicoideae</taxon>
        <taxon>Panicodae</taxon>
        <taxon>Paniceae</taxon>
        <taxon>Panicinae</taxon>
        <taxon>Panicum</taxon>
        <taxon>Panicum sect. Hiantes</taxon>
    </lineage>
</organism>
<proteinExistence type="predicted"/>
<feature type="compositionally biased region" description="Low complexity" evidence="1">
    <location>
        <begin position="95"/>
        <end position="107"/>
    </location>
</feature>
<evidence type="ECO:0000256" key="1">
    <source>
        <dbReference type="SAM" id="MobiDB-lite"/>
    </source>
</evidence>
<reference evidence="2" key="1">
    <citation type="submission" date="2020-05" db="EMBL/GenBank/DDBJ databases">
        <title>WGS assembly of Panicum virgatum.</title>
        <authorList>
            <person name="Lovell J.T."/>
            <person name="Jenkins J."/>
            <person name="Shu S."/>
            <person name="Juenger T.E."/>
            <person name="Schmutz J."/>
        </authorList>
    </citation>
    <scope>NUCLEOTIDE SEQUENCE</scope>
    <source>
        <strain evidence="2">AP13</strain>
    </source>
</reference>
<accession>A0A8T0PZ65</accession>
<gene>
    <name evidence="2" type="ORF">PVAP13_8KG314802</name>
</gene>
<evidence type="ECO:0000313" key="3">
    <source>
        <dbReference type="Proteomes" id="UP000823388"/>
    </source>
</evidence>
<name>A0A8T0PZ65_PANVG</name>
<feature type="region of interest" description="Disordered" evidence="1">
    <location>
        <begin position="19"/>
        <end position="129"/>
    </location>
</feature>
<sequence length="129" mass="13594">MMQSRMSYEVAAYAKRKELGVQQLPSDVVGDSSAPSRTQRQLGCEAAQDVDRGRAPGAGEDVDAPAPTAGRRPVRRRARRGEETARGGRIQQGGSAPAAASASSSPRRAPRPVVHTVGERHISAGHKTA</sequence>
<evidence type="ECO:0000313" key="2">
    <source>
        <dbReference type="EMBL" id="KAG2563324.1"/>
    </source>
</evidence>
<dbReference type="AlphaFoldDB" id="A0A8T0PZ65"/>
<comment type="caution">
    <text evidence="2">The sequence shown here is derived from an EMBL/GenBank/DDBJ whole genome shotgun (WGS) entry which is preliminary data.</text>
</comment>
<dbReference type="EMBL" id="CM029051">
    <property type="protein sequence ID" value="KAG2563324.1"/>
    <property type="molecule type" value="Genomic_DNA"/>
</dbReference>
<protein>
    <submittedName>
        <fullName evidence="2">Uncharacterized protein</fullName>
    </submittedName>
</protein>
<keyword evidence="3" id="KW-1185">Reference proteome</keyword>
<dbReference type="Proteomes" id="UP000823388">
    <property type="component" value="Chromosome 8K"/>
</dbReference>